<dbReference type="eggNOG" id="COG0644">
    <property type="taxonomic scope" value="Bacteria"/>
</dbReference>
<accession>L8JQR8</accession>
<dbReference type="SUPFAM" id="SSF51905">
    <property type="entry name" value="FAD/NAD(P)-binding domain"/>
    <property type="match status" value="1"/>
</dbReference>
<dbReference type="Proteomes" id="UP000011135">
    <property type="component" value="Unassembled WGS sequence"/>
</dbReference>
<dbReference type="RefSeq" id="WP_009580234.1">
    <property type="nucleotide sequence ID" value="NZ_AMZN01000043.1"/>
</dbReference>
<dbReference type="PANTHER" id="PTHR43747">
    <property type="entry name" value="FAD-BINDING PROTEIN"/>
    <property type="match status" value="1"/>
</dbReference>
<proteinExistence type="predicted"/>
<organism evidence="2 3">
    <name type="scientific">Fulvivirga imtechensis AK7</name>
    <dbReference type="NCBI Taxonomy" id="1237149"/>
    <lineage>
        <taxon>Bacteria</taxon>
        <taxon>Pseudomonadati</taxon>
        <taxon>Bacteroidota</taxon>
        <taxon>Cytophagia</taxon>
        <taxon>Cytophagales</taxon>
        <taxon>Fulvivirgaceae</taxon>
        <taxon>Fulvivirga</taxon>
    </lineage>
</organism>
<dbReference type="PATRIC" id="fig|1237149.3.peg.2667"/>
<evidence type="ECO:0000313" key="3">
    <source>
        <dbReference type="Proteomes" id="UP000011135"/>
    </source>
</evidence>
<dbReference type="OrthoDB" id="9806565at2"/>
<reference evidence="2 3" key="1">
    <citation type="submission" date="2012-12" db="EMBL/GenBank/DDBJ databases">
        <title>Genome assembly of Fulvivirga imtechensis AK7.</title>
        <authorList>
            <person name="Nupur N."/>
            <person name="Khatri I."/>
            <person name="Kumar R."/>
            <person name="Subramanian S."/>
            <person name="Pinnaka A."/>
        </authorList>
    </citation>
    <scope>NUCLEOTIDE SEQUENCE [LARGE SCALE GENOMIC DNA]</scope>
    <source>
        <strain evidence="2 3">AK7</strain>
    </source>
</reference>
<dbReference type="EMBL" id="AMZN01000043">
    <property type="protein sequence ID" value="ELR71296.1"/>
    <property type="molecule type" value="Genomic_DNA"/>
</dbReference>
<dbReference type="Gene3D" id="3.50.50.60">
    <property type="entry name" value="FAD/NAD(P)-binding domain"/>
    <property type="match status" value="1"/>
</dbReference>
<dbReference type="Pfam" id="PF01494">
    <property type="entry name" value="FAD_binding_3"/>
    <property type="match status" value="1"/>
</dbReference>
<dbReference type="InterPro" id="IPR050816">
    <property type="entry name" value="Flavin-dep_Halogenase_NPB"/>
</dbReference>
<name>L8JQR8_9BACT</name>
<comment type="caution">
    <text evidence="2">The sequence shown here is derived from an EMBL/GenBank/DDBJ whole genome shotgun (WGS) entry which is preliminary data.</text>
</comment>
<dbReference type="InterPro" id="IPR002938">
    <property type="entry name" value="FAD-bd"/>
</dbReference>
<evidence type="ECO:0000313" key="2">
    <source>
        <dbReference type="EMBL" id="ELR71296.1"/>
    </source>
</evidence>
<gene>
    <name evidence="2" type="ORF">C900_02911</name>
</gene>
<sequence>MEKNLESVDVLVIGAGPSGTVAASILNKNGYHVKIVEKQQFPRFVIGESLLPRCMHNLEKAGFIEAIEKGNFQKKLGAIFADGHETCEFDFSNQFSEGWGWTWQVQRGAFDHLLAREVERMGVKVEHGSAVTAVDFNEKHANATISKADGSTYNIQARFIVDSSGYGRVLPRLLNLDKPSDFPERTSFFCHLRPVEPIVGKEREKIIILVYTKDIWGWVIPFSDGTYSVGIVGDIEGVNQFSGDDEAQFRQWVEEIPALKSRFTNCSLIFPPKRITGYAAAVKKHYGHRFVLTGNSTEFLDPVFSSGVTFATESGALAAELVSKELSGEAVNWQKEYSEYIQRGVDVFKTFITAWYDGDLQRIFFSQNPNTEMRRQICSVLAGYVWDLDNPFVSKHKRAITSLARVV</sequence>
<keyword evidence="3" id="KW-1185">Reference proteome</keyword>
<dbReference type="AlphaFoldDB" id="L8JQR8"/>
<feature type="domain" description="FAD-binding" evidence="1">
    <location>
        <begin position="8"/>
        <end position="165"/>
    </location>
</feature>
<dbReference type="STRING" id="1237149.C900_02911"/>
<dbReference type="PANTHER" id="PTHR43747:SF1">
    <property type="entry name" value="SLR1998 PROTEIN"/>
    <property type="match status" value="1"/>
</dbReference>
<evidence type="ECO:0000259" key="1">
    <source>
        <dbReference type="Pfam" id="PF01494"/>
    </source>
</evidence>
<protein>
    <submittedName>
        <fullName evidence="2">FAD-binding protein</fullName>
    </submittedName>
</protein>
<dbReference type="GO" id="GO:0071949">
    <property type="term" value="F:FAD binding"/>
    <property type="evidence" value="ECO:0007669"/>
    <property type="project" value="InterPro"/>
</dbReference>
<dbReference type="InterPro" id="IPR036188">
    <property type="entry name" value="FAD/NAD-bd_sf"/>
</dbReference>